<organism evidence="3 4">
    <name type="scientific">Fenollaria massiliensis</name>
    <dbReference type="NCBI Taxonomy" id="938288"/>
    <lineage>
        <taxon>Bacteria</taxon>
        <taxon>Bacillati</taxon>
        <taxon>Bacillota</taxon>
        <taxon>Clostridia</taxon>
        <taxon>Eubacteriales</taxon>
        <taxon>Fenollaria</taxon>
    </lineage>
</organism>
<dbReference type="Proteomes" id="UP000831151">
    <property type="component" value="Chromosome"/>
</dbReference>
<dbReference type="InterPro" id="IPR010860">
    <property type="entry name" value="CAMP_factor"/>
</dbReference>
<dbReference type="Pfam" id="PF02368">
    <property type="entry name" value="Big_2"/>
    <property type="match status" value="1"/>
</dbReference>
<reference evidence="3" key="1">
    <citation type="submission" date="2022-04" db="EMBL/GenBank/DDBJ databases">
        <title>Complete genome sequences of Ezakiella coagulans and Fenollaria massiliensis.</title>
        <authorList>
            <person name="France M.T."/>
            <person name="Clifford J."/>
            <person name="Narina S."/>
            <person name="Rutt L."/>
            <person name="Ravel J."/>
        </authorList>
    </citation>
    <scope>NUCLEOTIDE SEQUENCE</scope>
    <source>
        <strain evidence="3">C0061C2</strain>
    </source>
</reference>
<feature type="coiled-coil region" evidence="1">
    <location>
        <begin position="62"/>
        <end position="89"/>
    </location>
</feature>
<keyword evidence="1" id="KW-0175">Coiled coil</keyword>
<feature type="domain" description="BIG2" evidence="2">
    <location>
        <begin position="386"/>
        <end position="466"/>
    </location>
</feature>
<evidence type="ECO:0000259" key="2">
    <source>
        <dbReference type="SMART" id="SM00635"/>
    </source>
</evidence>
<evidence type="ECO:0000256" key="1">
    <source>
        <dbReference type="SAM" id="Coils"/>
    </source>
</evidence>
<dbReference type="SUPFAM" id="SSF49373">
    <property type="entry name" value="Invasin/intimin cell-adhesion fragments"/>
    <property type="match status" value="1"/>
</dbReference>
<evidence type="ECO:0000313" key="4">
    <source>
        <dbReference type="Proteomes" id="UP000831151"/>
    </source>
</evidence>
<dbReference type="InterPro" id="IPR008964">
    <property type="entry name" value="Invasin/intimin_cell_adhesion"/>
</dbReference>
<dbReference type="KEGG" id="fms:M1R53_07410"/>
<feature type="domain" description="BIG2" evidence="2">
    <location>
        <begin position="272"/>
        <end position="339"/>
    </location>
</feature>
<evidence type="ECO:0000313" key="3">
    <source>
        <dbReference type="EMBL" id="UQK59060.1"/>
    </source>
</evidence>
<dbReference type="Pfam" id="PF07373">
    <property type="entry name" value="CAMP_factor"/>
    <property type="match status" value="1"/>
</dbReference>
<keyword evidence="4" id="KW-1185">Reference proteome</keyword>
<proteinExistence type="predicted"/>
<sequence>MKNYKNVLSFVMALAILVTVFSPLGSVVKADSQKDQVLLEISDLKVDIKNAVQSVQDIEPKNADEKELLDKYHEAAKDINRELEISEERVSGAVQGIADGSVYDLTTIPVRIQLLIRIGRAIRFATTELSNKVVAAHTKIAEYILTGILYVVNPFASEGQIVEYMEKFEALQQELLQYPDLRPEDIATIYKKAAFSRELSEARRVYNSQNSVTKQFRARPLKEAIDNASRMWWRIDVTCGELDAQVEKVHAEMEKITGPKVRVDRIEFMEGPAGYITIDKKTRIRPVIFPNEVKNKDVIIYSANPYIARVSAGEIIPQKTGSTEIIVIAKDNNVQGKFTLYVVEQGGYMDQIPPLQATGQNYGYDLNPNPNPGHDDQPPIQHDKTIVKSVDFATDKITMTVGDTYDLSAQALVYPVEAVNKSLSYSSENDTIADVDKTTGLVRALHPGLIKVFATSENGVRGSVYVEVKERKLEDNIEIVRVENTQRRAGIFSIEVEALNNGRAYNGYMTVEVTSGSKTLTKKVYMSQGKGRVKFNGFEFYVWLKDFHAKVTIKDQVKELDFSYR</sequence>
<dbReference type="InterPro" id="IPR003343">
    <property type="entry name" value="Big_2"/>
</dbReference>
<name>A0A9E7DJF9_9FIRM</name>
<gene>
    <name evidence="3" type="ORF">M1R53_07410</name>
</gene>
<protein>
    <submittedName>
        <fullName evidence="3">cAMP factor family pore-forming toxin</fullName>
    </submittedName>
</protein>
<dbReference type="RefSeq" id="WP_249242580.1">
    <property type="nucleotide sequence ID" value="NZ_CP096649.1"/>
</dbReference>
<dbReference type="EMBL" id="CP096649">
    <property type="protein sequence ID" value="UQK59060.1"/>
    <property type="molecule type" value="Genomic_DNA"/>
</dbReference>
<accession>A0A9E7DJF9</accession>
<dbReference type="AlphaFoldDB" id="A0A9E7DJF9"/>
<dbReference type="SMART" id="SM00635">
    <property type="entry name" value="BID_2"/>
    <property type="match status" value="2"/>
</dbReference>
<dbReference type="Gene3D" id="2.60.40.1080">
    <property type="match status" value="1"/>
</dbReference>